<feature type="compositionally biased region" description="Basic and acidic residues" evidence="1">
    <location>
        <begin position="595"/>
        <end position="646"/>
    </location>
</feature>
<accession>A0A8W8JMW7</accession>
<dbReference type="SMART" id="SM00233">
    <property type="entry name" value="PH"/>
    <property type="match status" value="1"/>
</dbReference>
<dbReference type="Gene3D" id="2.30.29.30">
    <property type="entry name" value="Pleckstrin-homology domain (PH domain)/Phosphotyrosine-binding domain (PTB)"/>
    <property type="match status" value="1"/>
</dbReference>
<dbReference type="EnsemblMetazoa" id="G20286.11">
    <property type="protein sequence ID" value="G20286.11:cds"/>
    <property type="gene ID" value="G20286"/>
</dbReference>
<feature type="region of interest" description="Disordered" evidence="1">
    <location>
        <begin position="574"/>
        <end position="716"/>
    </location>
</feature>
<dbReference type="AlphaFoldDB" id="A0A8W8JMW7"/>
<sequence length="716" mass="83696">MVGEFVLRSATEVNKLLWYTFNTLVDSHDGTAHISTLKVLISSLGRVLGFQKSEELLNIEGRTNIDFPLFCDIIDHELLQVIRNAPPTDSVEDPYELYRLCWNIFHDHHFTKSEFNLYKTSEQNLFKMWMIFILLSEDNENGVPSGPPEIDREEMAILFRSFVSISGLTVLEDKIQELEAASGNLRFVEFKDMFIGLFGSQLGDSDFEYYLTKVFELYINDIFQKGMLCKRGYQVKHWKDRWFVLRKNCLKYYTNMQEKELKGCINIVKDCRIEVVSDKGGTKPNRFIIHTSSKPYECSAADSRTRAEWVSALNLAIGKCEDPDFHYHKHQSKQRQAKRREKKKREQEEVQKKMADEETLRRLQEEYNERHRQDELRLQEQIEALEAEKLVREDLESRLLREAALREVEKRRMRELEEVKKELQRLLEEERQAKRDEEIVRQLQASLLEEESQKREELERLRHEQEELLRQERQEREGLEGVREKQESLLREAQDRLQQLEVERQAANAELQEASSKLERAEKDRIIAEAKMKLWKTPTIGLARPVLPKYDPFITHRGEGAFCDKDFKKRSVGKEHLDEETKESGSEQTNNVSEKSGEKYTSENHVGIDEVENTRSENHVDADGVEKNKSEKTVDVDEVERVEPKNQVKVSEVEPTADDNGSSDDKLNDDVSNDVDKNIEIPDKPKRRGLSDSQNKALENHVTGDTSLETELRIVE</sequence>
<reference evidence="3" key="1">
    <citation type="submission" date="2022-08" db="UniProtKB">
        <authorList>
            <consortium name="EnsemblMetazoa"/>
        </authorList>
    </citation>
    <scope>IDENTIFICATION</scope>
    <source>
        <strain evidence="3">05x7-T-G4-1.051#20</strain>
    </source>
</reference>
<evidence type="ECO:0000313" key="3">
    <source>
        <dbReference type="EnsemblMetazoa" id="G20286.16:cds"/>
    </source>
</evidence>
<feature type="domain" description="PH" evidence="2">
    <location>
        <begin position="221"/>
        <end position="318"/>
    </location>
</feature>
<dbReference type="InterPro" id="IPR057836">
    <property type="entry name" value="EF-hand_SWAP70_N"/>
</dbReference>
<feature type="region of interest" description="Disordered" evidence="1">
    <location>
        <begin position="467"/>
        <end position="487"/>
    </location>
</feature>
<dbReference type="GO" id="GO:0005737">
    <property type="term" value="C:cytoplasm"/>
    <property type="evidence" value="ECO:0007669"/>
    <property type="project" value="TreeGrafter"/>
</dbReference>
<organism evidence="3 4">
    <name type="scientific">Magallana gigas</name>
    <name type="common">Pacific oyster</name>
    <name type="synonym">Crassostrea gigas</name>
    <dbReference type="NCBI Taxonomy" id="29159"/>
    <lineage>
        <taxon>Eukaryota</taxon>
        <taxon>Metazoa</taxon>
        <taxon>Spiralia</taxon>
        <taxon>Lophotrochozoa</taxon>
        <taxon>Mollusca</taxon>
        <taxon>Bivalvia</taxon>
        <taxon>Autobranchia</taxon>
        <taxon>Pteriomorphia</taxon>
        <taxon>Ostreida</taxon>
        <taxon>Ostreoidea</taxon>
        <taxon>Ostreidae</taxon>
        <taxon>Magallana</taxon>
    </lineage>
</organism>
<dbReference type="PROSITE" id="PS50003">
    <property type="entry name" value="PH_DOMAIN"/>
    <property type="match status" value="1"/>
</dbReference>
<feature type="region of interest" description="Disordered" evidence="1">
    <location>
        <begin position="327"/>
        <end position="355"/>
    </location>
</feature>
<protein>
    <recommendedName>
        <fullName evidence="2">PH domain-containing protein</fullName>
    </recommendedName>
</protein>
<feature type="compositionally biased region" description="Basic and acidic residues" evidence="1">
    <location>
        <begin position="344"/>
        <end position="355"/>
    </location>
</feature>
<dbReference type="InterPro" id="IPR001849">
    <property type="entry name" value="PH_domain"/>
</dbReference>
<evidence type="ECO:0000313" key="4">
    <source>
        <dbReference type="Proteomes" id="UP000005408"/>
    </source>
</evidence>
<dbReference type="Pfam" id="PF00169">
    <property type="entry name" value="PH"/>
    <property type="match status" value="1"/>
</dbReference>
<proteinExistence type="predicted"/>
<feature type="compositionally biased region" description="Basic and acidic residues" evidence="1">
    <location>
        <begin position="663"/>
        <end position="684"/>
    </location>
</feature>
<feature type="compositionally biased region" description="Polar residues" evidence="1">
    <location>
        <begin position="691"/>
        <end position="709"/>
    </location>
</feature>
<dbReference type="GO" id="GO:0005634">
    <property type="term" value="C:nucleus"/>
    <property type="evidence" value="ECO:0007669"/>
    <property type="project" value="TreeGrafter"/>
</dbReference>
<dbReference type="EnsemblMetazoa" id="G20286.15">
    <property type="protein sequence ID" value="G20286.15:cds"/>
    <property type="gene ID" value="G20286"/>
</dbReference>
<dbReference type="Proteomes" id="UP000005408">
    <property type="component" value="Unassembled WGS sequence"/>
</dbReference>
<keyword evidence="4" id="KW-1185">Reference proteome</keyword>
<dbReference type="SUPFAM" id="SSF50729">
    <property type="entry name" value="PH domain-like"/>
    <property type="match status" value="1"/>
</dbReference>
<evidence type="ECO:0000256" key="1">
    <source>
        <dbReference type="SAM" id="MobiDB-lite"/>
    </source>
</evidence>
<dbReference type="InterPro" id="IPR011993">
    <property type="entry name" value="PH-like_dom_sf"/>
</dbReference>
<dbReference type="EnsemblMetazoa" id="G20286.16">
    <property type="protein sequence ID" value="G20286.16:cds"/>
    <property type="gene ID" value="G20286"/>
</dbReference>
<dbReference type="Pfam" id="PF25530">
    <property type="entry name" value="EF-hand_SWAP70_N"/>
    <property type="match status" value="1"/>
</dbReference>
<dbReference type="PANTHER" id="PTHR14383">
    <property type="entry name" value="SWAP-70 RECOMBINASE"/>
    <property type="match status" value="1"/>
</dbReference>
<feature type="compositionally biased region" description="Basic and acidic residues" evidence="1">
    <location>
        <begin position="574"/>
        <end position="585"/>
    </location>
</feature>
<feature type="compositionally biased region" description="Basic residues" evidence="1">
    <location>
        <begin position="327"/>
        <end position="343"/>
    </location>
</feature>
<dbReference type="PANTHER" id="PTHR14383:SF5">
    <property type="entry name" value="RUN DOMAIN-CONTAINING PROTEIN"/>
    <property type="match status" value="1"/>
</dbReference>
<evidence type="ECO:0000259" key="2">
    <source>
        <dbReference type="PROSITE" id="PS50003"/>
    </source>
</evidence>
<name>A0A8W8JMW7_MAGGI</name>